<feature type="region of interest" description="Disordered" evidence="1">
    <location>
        <begin position="111"/>
        <end position="149"/>
    </location>
</feature>
<gene>
    <name evidence="2" type="ORF">LCGC14_2731600</name>
</gene>
<protein>
    <submittedName>
        <fullName evidence="2">Uncharacterized protein</fullName>
    </submittedName>
</protein>
<comment type="caution">
    <text evidence="2">The sequence shown here is derived from an EMBL/GenBank/DDBJ whole genome shotgun (WGS) entry which is preliminary data.</text>
</comment>
<organism evidence="2">
    <name type="scientific">marine sediment metagenome</name>
    <dbReference type="NCBI Taxonomy" id="412755"/>
    <lineage>
        <taxon>unclassified sequences</taxon>
        <taxon>metagenomes</taxon>
        <taxon>ecological metagenomes</taxon>
    </lineage>
</organism>
<sequence length="149" mass="16552">MKCICGSGANEEIEDLKSKFILALKGRSWRNRALERYRREVEGLTADCQALQDRVMAVKGLWSVSIKNNTGLKAQITWLEDVLREIVEINQRVFCATGAVTPSQQKVWDLARKSFSPSSHPSPEAKSQRDHGPDLAPSGQTAPGCPKCR</sequence>
<accession>A0A0F8Z773</accession>
<evidence type="ECO:0000313" key="2">
    <source>
        <dbReference type="EMBL" id="KKK89587.1"/>
    </source>
</evidence>
<reference evidence="2" key="1">
    <citation type="journal article" date="2015" name="Nature">
        <title>Complex archaea that bridge the gap between prokaryotes and eukaryotes.</title>
        <authorList>
            <person name="Spang A."/>
            <person name="Saw J.H."/>
            <person name="Jorgensen S.L."/>
            <person name="Zaremba-Niedzwiedzka K."/>
            <person name="Martijn J."/>
            <person name="Lind A.E."/>
            <person name="van Eijk R."/>
            <person name="Schleper C."/>
            <person name="Guy L."/>
            <person name="Ettema T.J."/>
        </authorList>
    </citation>
    <scope>NUCLEOTIDE SEQUENCE</scope>
</reference>
<evidence type="ECO:0000256" key="1">
    <source>
        <dbReference type="SAM" id="MobiDB-lite"/>
    </source>
</evidence>
<dbReference type="AlphaFoldDB" id="A0A0F8Z773"/>
<dbReference type="EMBL" id="LAZR01049460">
    <property type="protein sequence ID" value="KKK89587.1"/>
    <property type="molecule type" value="Genomic_DNA"/>
</dbReference>
<proteinExistence type="predicted"/>
<name>A0A0F8Z773_9ZZZZ</name>